<organism evidence="1 2">
    <name type="scientific">Protopolystoma xenopodis</name>
    <dbReference type="NCBI Taxonomy" id="117903"/>
    <lineage>
        <taxon>Eukaryota</taxon>
        <taxon>Metazoa</taxon>
        <taxon>Spiralia</taxon>
        <taxon>Lophotrochozoa</taxon>
        <taxon>Platyhelminthes</taxon>
        <taxon>Monogenea</taxon>
        <taxon>Polyopisthocotylea</taxon>
        <taxon>Polystomatidea</taxon>
        <taxon>Polystomatidae</taxon>
        <taxon>Protopolystoma</taxon>
    </lineage>
</organism>
<protein>
    <submittedName>
        <fullName evidence="1">Uncharacterized protein</fullName>
    </submittedName>
</protein>
<evidence type="ECO:0000313" key="2">
    <source>
        <dbReference type="Proteomes" id="UP000784294"/>
    </source>
</evidence>
<keyword evidence="2" id="KW-1185">Reference proteome</keyword>
<proteinExistence type="predicted"/>
<accession>A0A3S5C6K0</accession>
<dbReference type="Proteomes" id="UP000784294">
    <property type="component" value="Unassembled WGS sequence"/>
</dbReference>
<reference evidence="1" key="1">
    <citation type="submission" date="2018-11" db="EMBL/GenBank/DDBJ databases">
        <authorList>
            <consortium name="Pathogen Informatics"/>
        </authorList>
    </citation>
    <scope>NUCLEOTIDE SEQUENCE</scope>
</reference>
<evidence type="ECO:0000313" key="1">
    <source>
        <dbReference type="EMBL" id="VEL38687.1"/>
    </source>
</evidence>
<dbReference type="AlphaFoldDB" id="A0A3S5C6K0"/>
<dbReference type="EMBL" id="CAAALY010258656">
    <property type="protein sequence ID" value="VEL38687.1"/>
    <property type="molecule type" value="Genomic_DNA"/>
</dbReference>
<gene>
    <name evidence="1" type="ORF">PXEA_LOCUS32127</name>
</gene>
<name>A0A3S5C6K0_9PLAT</name>
<comment type="caution">
    <text evidence="1">The sequence shown here is derived from an EMBL/GenBank/DDBJ whole genome shotgun (WGS) entry which is preliminary data.</text>
</comment>
<sequence>MGPSHEFDEIRRQECVQSWLVSVLGENPMGKVTSFSLDYGQGSTTESPLLRNNRGPHRRPGSSEEVFAELVATFSLLPIESLALLSSGWKLASEGLTLVDSSSCPWLGFAELASVSAKKERKYATSLSSFQTAVHV</sequence>